<comment type="similarity">
    <text evidence="14">Belongs to the ABC transporter superfamily. UvrA family.</text>
</comment>
<evidence type="ECO:0000256" key="7">
    <source>
        <dbReference type="ARBA" id="ARBA00022769"/>
    </source>
</evidence>
<dbReference type="Proteomes" id="UP000031802">
    <property type="component" value="Unassembled WGS sequence"/>
</dbReference>
<reference evidence="18 19" key="2">
    <citation type="journal article" date="2015" name="PLoS ONE">
        <title>Whole-Genome Optical Mapping and Finished Genome Sequence of Sphingobacterium deserti sp. nov., a New Species Isolated from the Western Desert of China.</title>
        <authorList>
            <person name="Teng C."/>
            <person name="Zhou Z."/>
            <person name="Molnar I."/>
            <person name="Li X."/>
            <person name="Tang R."/>
            <person name="Chen M."/>
            <person name="Wang L."/>
            <person name="Su S."/>
            <person name="Zhang W."/>
            <person name="Lin M."/>
        </authorList>
    </citation>
    <scope>NUCLEOTIDE SEQUENCE [LARGE SCALE GENOMIC DNA]</scope>
    <source>
        <strain evidence="19">ACCC05744</strain>
    </source>
</reference>
<evidence type="ECO:0000256" key="1">
    <source>
        <dbReference type="ARBA" id="ARBA00004496"/>
    </source>
</evidence>
<dbReference type="GO" id="GO:0004518">
    <property type="term" value="F:nuclease activity"/>
    <property type="evidence" value="ECO:0007669"/>
    <property type="project" value="UniProtKB-KW"/>
</dbReference>
<keyword evidence="13" id="KW-0234">DNA repair</keyword>
<dbReference type="InterPro" id="IPR004602">
    <property type="entry name" value="UvrA"/>
</dbReference>
<dbReference type="Gene3D" id="3.40.50.300">
    <property type="entry name" value="P-loop containing nucleotide triphosphate hydrolases"/>
    <property type="match status" value="2"/>
</dbReference>
<dbReference type="PANTHER" id="PTHR43152">
    <property type="entry name" value="UVRABC SYSTEM PROTEIN A"/>
    <property type="match status" value="1"/>
</dbReference>
<dbReference type="PATRIC" id="fig|1229276.3.peg.1518"/>
<keyword evidence="4" id="KW-0677">Repeat</keyword>
<evidence type="ECO:0000256" key="4">
    <source>
        <dbReference type="ARBA" id="ARBA00022737"/>
    </source>
</evidence>
<protein>
    <recommendedName>
        <fullName evidence="15">UvrABC system protein A</fullName>
    </recommendedName>
    <alternativeName>
        <fullName evidence="16">Excinuclease ABC subunit A</fullName>
    </alternativeName>
</protein>
<dbReference type="STRING" id="1229276.DI53_1467"/>
<keyword evidence="10" id="KW-0067">ATP-binding</keyword>
<evidence type="ECO:0000256" key="13">
    <source>
        <dbReference type="ARBA" id="ARBA00023204"/>
    </source>
</evidence>
<accession>A0A0B8T4J6</accession>
<dbReference type="eggNOG" id="COG0178">
    <property type="taxonomic scope" value="Bacteria"/>
</dbReference>
<evidence type="ECO:0000256" key="3">
    <source>
        <dbReference type="ARBA" id="ARBA00022723"/>
    </source>
</evidence>
<dbReference type="PANTHER" id="PTHR43152:SF3">
    <property type="entry name" value="UVRABC SYSTEM PROTEIN A"/>
    <property type="match status" value="1"/>
</dbReference>
<feature type="domain" description="ABC transporter" evidence="17">
    <location>
        <begin position="250"/>
        <end position="584"/>
    </location>
</feature>
<sequence length="932" mass="103625">MSNKSEQNAKSYIQIKGARVNNLKNIDVDIPKNKLIVITGMSGSGKSSLAFDTLYAEGQRRYVESLSSYARQFMGRMNKPEVDYIKGIAPAIAIEQRVITSNPRSTVGTSTEIYDYLKLLYARIGKTISPVSGNVVTKDTVSSIIDELMAVPEDTTITIFATLYPVNKRKLKEELSLLLQKGFVRILFEDKIQKIESVIDDASVKNRDFKPDELQIVVDRVRLDKQEDTFSRIADSIQTAFFEGKGECYIDIDGTKKHYSDRFELDGITFEEPTPNFFSFNNPYGACKRCEGYGKVIGIDADLVIPDKSKSVYDGAIAPWRGEKMGEWLSRMVRNALKFDFPIHRSYADLTKAQQELIWTGNKYFSGLNQFFEELESQTYKIQYRVMLSRYRGKTDCPDCKGSRLRKDATYVKIADKSITDIVLLPLDEALKFFNELSLTKNEQTIAKRLLAEIINRLQFLCDVGLSYLTLNRLSNSLSGGESQRINLATSLGSSLVGSIYVLDEPSIGLHPRDTQRLIGVLKSLRDVGNTVIVVEHEQEMMEAADYLVDIGPEAGINGGELIFAGTYAEILKDKKSLTGRYLNGELTIVTPKKRRKWTDSIVVKGARENNLQGIDAAFPLNIFTVVTGVSGSGKTSLVKRILYPALQKAIGNYSGEQTGIFDALEGDIERVEQIEMIDQNPIGRSSRSNPVTYVKGWDEVRALYAALPASKATGLKPAAFSFNVEGGRCDVCQGDGEVKIEMQFMADIVLPCEACGGKRFKQHVLDVLYKEKSVSDVLDLSVDEAIDFFNDQPKILAKIQPLQDVGLGYIKLGQASSTLSGGEAQRIKLASFLIKGNNSKKTLFIFDEPTTGLHFHDIQKLIKAFDALIELGNSILVIEHNMEMIKTADWVIDIGPEGGNKGGKVVFEGTPEGLAACNESYTGMFLKNHLL</sequence>
<evidence type="ECO:0000256" key="10">
    <source>
        <dbReference type="ARBA" id="ARBA00022840"/>
    </source>
</evidence>
<dbReference type="InterPro" id="IPR041102">
    <property type="entry name" value="UvrA_inter"/>
</dbReference>
<keyword evidence="8" id="KW-0863">Zinc-finger</keyword>
<gene>
    <name evidence="18" type="ORF">DI53_1467</name>
</gene>
<comment type="subcellular location">
    <subcellularLocation>
        <location evidence="1">Cytoplasm</location>
    </subcellularLocation>
</comment>
<dbReference type="Gene3D" id="1.20.1580.10">
    <property type="entry name" value="ABC transporter ATPase like domain"/>
    <property type="match status" value="2"/>
</dbReference>
<evidence type="ECO:0000313" key="18">
    <source>
        <dbReference type="EMBL" id="KGE14793.1"/>
    </source>
</evidence>
<evidence type="ECO:0000256" key="6">
    <source>
        <dbReference type="ARBA" id="ARBA00022763"/>
    </source>
</evidence>
<dbReference type="AlphaFoldDB" id="A0A0B8T4J6"/>
<evidence type="ECO:0000313" key="19">
    <source>
        <dbReference type="Proteomes" id="UP000031802"/>
    </source>
</evidence>
<dbReference type="GO" id="GO:0005737">
    <property type="term" value="C:cytoplasm"/>
    <property type="evidence" value="ECO:0007669"/>
    <property type="project" value="UniProtKB-SubCell"/>
</dbReference>
<dbReference type="Pfam" id="PF17760">
    <property type="entry name" value="UvrA_inter"/>
    <property type="match status" value="1"/>
</dbReference>
<keyword evidence="11" id="KW-0267">Excision nuclease</keyword>
<dbReference type="Pfam" id="PF17755">
    <property type="entry name" value="UvrA_DNA-bind"/>
    <property type="match status" value="1"/>
</dbReference>
<dbReference type="GO" id="GO:0003677">
    <property type="term" value="F:DNA binding"/>
    <property type="evidence" value="ECO:0007669"/>
    <property type="project" value="UniProtKB-KW"/>
</dbReference>
<keyword evidence="5" id="KW-0547">Nucleotide-binding</keyword>
<evidence type="ECO:0000256" key="16">
    <source>
        <dbReference type="ARBA" id="ARBA00042156"/>
    </source>
</evidence>
<dbReference type="PROSITE" id="PS50893">
    <property type="entry name" value="ABC_TRANSPORTER_2"/>
    <property type="match status" value="1"/>
</dbReference>
<dbReference type="GO" id="GO:0016887">
    <property type="term" value="F:ATP hydrolysis activity"/>
    <property type="evidence" value="ECO:0007669"/>
    <property type="project" value="InterPro"/>
</dbReference>
<evidence type="ECO:0000256" key="12">
    <source>
        <dbReference type="ARBA" id="ARBA00023125"/>
    </source>
</evidence>
<dbReference type="RefSeq" id="WP_037497181.1">
    <property type="nucleotide sequence ID" value="NZ_JJMU01000023.1"/>
</dbReference>
<evidence type="ECO:0000256" key="2">
    <source>
        <dbReference type="ARBA" id="ARBA00022490"/>
    </source>
</evidence>
<dbReference type="InterPro" id="IPR017871">
    <property type="entry name" value="ABC_transporter-like_CS"/>
</dbReference>
<dbReference type="InterPro" id="IPR027417">
    <property type="entry name" value="P-loop_NTPase"/>
</dbReference>
<dbReference type="GO" id="GO:0005524">
    <property type="term" value="F:ATP binding"/>
    <property type="evidence" value="ECO:0007669"/>
    <property type="project" value="UniProtKB-KW"/>
</dbReference>
<evidence type="ECO:0000256" key="15">
    <source>
        <dbReference type="ARBA" id="ARBA00039316"/>
    </source>
</evidence>
<evidence type="ECO:0000256" key="8">
    <source>
        <dbReference type="ARBA" id="ARBA00022771"/>
    </source>
</evidence>
<dbReference type="NCBIfam" id="TIGR00630">
    <property type="entry name" value="uvra"/>
    <property type="match status" value="1"/>
</dbReference>
<dbReference type="GO" id="GO:0006289">
    <property type="term" value="P:nucleotide-excision repair"/>
    <property type="evidence" value="ECO:0007669"/>
    <property type="project" value="InterPro"/>
</dbReference>
<organism evidence="18 19">
    <name type="scientific">Sphingobacterium deserti</name>
    <dbReference type="NCBI Taxonomy" id="1229276"/>
    <lineage>
        <taxon>Bacteria</taxon>
        <taxon>Pseudomonadati</taxon>
        <taxon>Bacteroidota</taxon>
        <taxon>Sphingobacteriia</taxon>
        <taxon>Sphingobacteriales</taxon>
        <taxon>Sphingobacteriaceae</taxon>
        <taxon>Sphingobacterium</taxon>
    </lineage>
</organism>
<dbReference type="GO" id="GO:0008270">
    <property type="term" value="F:zinc ion binding"/>
    <property type="evidence" value="ECO:0007669"/>
    <property type="project" value="UniProtKB-KW"/>
</dbReference>
<reference evidence="19" key="1">
    <citation type="submission" date="2014-04" db="EMBL/GenBank/DDBJ databases">
        <title>Whole-Genome optical mapping and complete genome sequence of Sphingobacterium deserti sp. nov., a new spaces isolated from desert in the west of China.</title>
        <authorList>
            <person name="Teng C."/>
            <person name="Zhou Z."/>
            <person name="Li X."/>
            <person name="Chen M."/>
            <person name="Lin M."/>
            <person name="Wang L."/>
            <person name="Su S."/>
            <person name="Zhang C."/>
            <person name="Zhang W."/>
        </authorList>
    </citation>
    <scope>NUCLEOTIDE SEQUENCE [LARGE SCALE GENOMIC DNA]</scope>
    <source>
        <strain evidence="19">ACCC05744</strain>
    </source>
</reference>
<dbReference type="PROSITE" id="PS00211">
    <property type="entry name" value="ABC_TRANSPORTER_1"/>
    <property type="match status" value="2"/>
</dbReference>
<proteinExistence type="inferred from homology"/>
<keyword evidence="7" id="KW-0228">DNA excision</keyword>
<dbReference type="OrthoDB" id="9809851at2"/>
<dbReference type="SUPFAM" id="SSF52540">
    <property type="entry name" value="P-loop containing nucleoside triphosphate hydrolases"/>
    <property type="match status" value="2"/>
</dbReference>
<evidence type="ECO:0000256" key="5">
    <source>
        <dbReference type="ARBA" id="ARBA00022741"/>
    </source>
</evidence>
<evidence type="ECO:0000259" key="17">
    <source>
        <dbReference type="PROSITE" id="PS50893"/>
    </source>
</evidence>
<dbReference type="InterPro" id="IPR041552">
    <property type="entry name" value="UvrA_DNA-bd"/>
</dbReference>
<keyword evidence="6" id="KW-0227">DNA damage</keyword>
<evidence type="ECO:0000256" key="11">
    <source>
        <dbReference type="ARBA" id="ARBA00022881"/>
    </source>
</evidence>
<dbReference type="GO" id="GO:0009380">
    <property type="term" value="C:excinuclease repair complex"/>
    <property type="evidence" value="ECO:0007669"/>
    <property type="project" value="InterPro"/>
</dbReference>
<keyword evidence="12" id="KW-0238">DNA-binding</keyword>
<dbReference type="Gene3D" id="1.10.8.280">
    <property type="entry name" value="ABC transporter ATPase domain-like"/>
    <property type="match status" value="1"/>
</dbReference>
<keyword evidence="3" id="KW-0479">Metal-binding</keyword>
<evidence type="ECO:0000256" key="9">
    <source>
        <dbReference type="ARBA" id="ARBA00022833"/>
    </source>
</evidence>
<dbReference type="Gene3D" id="3.30.1490.20">
    <property type="entry name" value="ATP-grasp fold, A domain"/>
    <property type="match status" value="1"/>
</dbReference>
<keyword evidence="9" id="KW-0862">Zinc</keyword>
<dbReference type="EMBL" id="JJMU01000023">
    <property type="protein sequence ID" value="KGE14793.1"/>
    <property type="molecule type" value="Genomic_DNA"/>
</dbReference>
<evidence type="ECO:0000256" key="14">
    <source>
        <dbReference type="ARBA" id="ARBA00038000"/>
    </source>
</evidence>
<dbReference type="InterPro" id="IPR003439">
    <property type="entry name" value="ABC_transporter-like_ATP-bd"/>
</dbReference>
<keyword evidence="2" id="KW-0963">Cytoplasm</keyword>
<keyword evidence="19" id="KW-1185">Reference proteome</keyword>
<name>A0A0B8T4J6_9SPHI</name>
<dbReference type="NCBIfam" id="NF001503">
    <property type="entry name" value="PRK00349.1"/>
    <property type="match status" value="1"/>
</dbReference>
<dbReference type="InterPro" id="IPR013815">
    <property type="entry name" value="ATP_grasp_subdomain_1"/>
</dbReference>
<comment type="caution">
    <text evidence="18">The sequence shown here is derived from an EMBL/GenBank/DDBJ whole genome shotgun (WGS) entry which is preliminary data.</text>
</comment>